<gene>
    <name evidence="1" type="ORF">ABT39_MTgene2207</name>
</gene>
<organism evidence="1">
    <name type="scientific">Picea glauca</name>
    <name type="common">White spruce</name>
    <name type="synonym">Pinus glauca</name>
    <dbReference type="NCBI Taxonomy" id="3330"/>
    <lineage>
        <taxon>Eukaryota</taxon>
        <taxon>Viridiplantae</taxon>
        <taxon>Streptophyta</taxon>
        <taxon>Embryophyta</taxon>
        <taxon>Tracheophyta</taxon>
        <taxon>Spermatophyta</taxon>
        <taxon>Pinopsida</taxon>
        <taxon>Pinidae</taxon>
        <taxon>Conifers I</taxon>
        <taxon>Pinales</taxon>
        <taxon>Pinaceae</taxon>
        <taxon>Picea</taxon>
    </lineage>
</organism>
<dbReference type="AlphaFoldDB" id="A0A101LVE0"/>
<geneLocation type="mitochondrion" evidence="1"/>
<accession>A0A101LVE0</accession>
<keyword evidence="1" id="KW-0496">Mitochondrion</keyword>
<evidence type="ECO:0000313" key="1">
    <source>
        <dbReference type="EMBL" id="KUM45853.1"/>
    </source>
</evidence>
<dbReference type="EMBL" id="LKAM01000015">
    <property type="protein sequence ID" value="KUM45853.1"/>
    <property type="molecule type" value="Genomic_DNA"/>
</dbReference>
<reference evidence="1" key="1">
    <citation type="journal article" date="2015" name="Genome Biol. Evol.">
        <title>Organellar Genomes of White Spruce (Picea glauca): Assembly and Annotation.</title>
        <authorList>
            <person name="Jackman S.D."/>
            <person name="Warren R.L."/>
            <person name="Gibb E.A."/>
            <person name="Vandervalk B.P."/>
            <person name="Mohamadi H."/>
            <person name="Chu J."/>
            <person name="Raymond A."/>
            <person name="Pleasance S."/>
            <person name="Coope R."/>
            <person name="Wildung M.R."/>
            <person name="Ritland C.E."/>
            <person name="Bousquet J."/>
            <person name="Jones S.J."/>
            <person name="Bohlmann J."/>
            <person name="Birol I."/>
        </authorList>
    </citation>
    <scope>NUCLEOTIDE SEQUENCE [LARGE SCALE GENOMIC DNA]</scope>
    <source>
        <tissue evidence="1">Flushing bud</tissue>
    </source>
</reference>
<protein>
    <submittedName>
        <fullName evidence="1">Uncharacterized protein</fullName>
    </submittedName>
</protein>
<sequence length="64" mass="7026">MPGRKNEIRMSCSTISTTFPRLMPSITSLLFQGQTSTGKLPEDPMKALTLAPLGDDSYFFPSKS</sequence>
<comment type="caution">
    <text evidence="1">The sequence shown here is derived from an EMBL/GenBank/DDBJ whole genome shotgun (WGS) entry which is preliminary data.</text>
</comment>
<proteinExistence type="predicted"/>
<name>A0A101LVE0_PICGL</name>